<evidence type="ECO:0000256" key="1">
    <source>
        <dbReference type="ARBA" id="ARBA00004123"/>
    </source>
</evidence>
<dbReference type="InterPro" id="IPR007889">
    <property type="entry name" value="HTH_Psq"/>
</dbReference>
<feature type="compositionally biased region" description="Polar residues" evidence="4">
    <location>
        <begin position="415"/>
        <end position="438"/>
    </location>
</feature>
<name>A0AAV8X4C2_9CUCU</name>
<feature type="domain" description="HTH CENPB-type" evidence="5">
    <location>
        <begin position="85"/>
        <end position="163"/>
    </location>
</feature>
<accession>A0AAV8X4C2</accession>
<protein>
    <recommendedName>
        <fullName evidence="5">HTH CENPB-type domain-containing protein</fullName>
    </recommendedName>
</protein>
<feature type="region of interest" description="Disordered" evidence="4">
    <location>
        <begin position="63"/>
        <end position="85"/>
    </location>
</feature>
<evidence type="ECO:0000259" key="5">
    <source>
        <dbReference type="PROSITE" id="PS51253"/>
    </source>
</evidence>
<dbReference type="InterPro" id="IPR009057">
    <property type="entry name" value="Homeodomain-like_sf"/>
</dbReference>
<dbReference type="Pfam" id="PF03184">
    <property type="entry name" value="DDE_1"/>
    <property type="match status" value="1"/>
</dbReference>
<sequence>MMVQTYKKKTDRCDIDEGEMKDAVKAVLSRRMSQRAACVTFGVKRSTLQHRIHKTLRERNLNVEHLDDSGQDSGTSDDGELPKKSKYASRQVFSAEQENMLVIYIKKASAIQHGLTYKNIRMLAYDFARASNCNHPDSWDNLHMAGTDWMKSFMRRHTTLSLRKPENTSIARIAGFNKESVEEFYSNLEQVLRKYKFSPRRIFNLDETGVTTVLPSPKVVAEKGKRQVGQVTSAERGSLLTVVCIVNAIGNFISPCLIFPRQKYLPHFIEGAPYGTLGLASKSGWMTASLFVEVLHHIKKNINCSTEDPILDNGITMVSFPPHTSHRLQPLDVSVFGPFKTYCNVSFNDWMINPENNNRKISILNIAKLISTPFYKAFTPENIVKGFKITGIHPFNKLAFSEAEFVAVEKDEDGPTQQDVSEPMPSTSQAPSASALLNRNSLTPESIRPLKKVKFVKKNDGRKGKSRIYTSTPEKARIEELVRAREEKLKKIRSASGAESSEEIDYGDSDLDVSEEITQELCDSDMLNVNDFILVRFKTKSSIVHYVGRIEKIFGQTEFEVIFFRKKGHKFVTPETDDVATVDRQDVVLKLPRPSVTGGTERAASHITFQVDFSAYNVK</sequence>
<dbReference type="GO" id="GO:0003677">
    <property type="term" value="F:DNA binding"/>
    <property type="evidence" value="ECO:0007669"/>
    <property type="project" value="UniProtKB-KW"/>
</dbReference>
<evidence type="ECO:0000313" key="6">
    <source>
        <dbReference type="EMBL" id="KAJ8933406.1"/>
    </source>
</evidence>
<dbReference type="EMBL" id="JANEYF010003865">
    <property type="protein sequence ID" value="KAJ8933406.1"/>
    <property type="molecule type" value="Genomic_DNA"/>
</dbReference>
<keyword evidence="3" id="KW-0539">Nucleus</keyword>
<evidence type="ECO:0000256" key="2">
    <source>
        <dbReference type="ARBA" id="ARBA00023125"/>
    </source>
</evidence>
<keyword evidence="7" id="KW-1185">Reference proteome</keyword>
<evidence type="ECO:0000256" key="3">
    <source>
        <dbReference type="ARBA" id="ARBA00023242"/>
    </source>
</evidence>
<dbReference type="Pfam" id="PF05225">
    <property type="entry name" value="HTH_psq"/>
    <property type="match status" value="1"/>
</dbReference>
<evidence type="ECO:0000313" key="7">
    <source>
        <dbReference type="Proteomes" id="UP001162156"/>
    </source>
</evidence>
<dbReference type="Proteomes" id="UP001162156">
    <property type="component" value="Unassembled WGS sequence"/>
</dbReference>
<dbReference type="GO" id="GO:0005634">
    <property type="term" value="C:nucleus"/>
    <property type="evidence" value="ECO:0007669"/>
    <property type="project" value="UniProtKB-SubCell"/>
</dbReference>
<dbReference type="PROSITE" id="PS51253">
    <property type="entry name" value="HTH_CENPB"/>
    <property type="match status" value="1"/>
</dbReference>
<dbReference type="SUPFAM" id="SSF46689">
    <property type="entry name" value="Homeodomain-like"/>
    <property type="match status" value="1"/>
</dbReference>
<dbReference type="AlphaFoldDB" id="A0AAV8X4C2"/>
<comment type="caution">
    <text evidence="6">The sequence shown here is derived from an EMBL/GenBank/DDBJ whole genome shotgun (WGS) entry which is preliminary data.</text>
</comment>
<dbReference type="InterPro" id="IPR006600">
    <property type="entry name" value="HTH_CenpB_DNA-bd_dom"/>
</dbReference>
<evidence type="ECO:0000256" key="4">
    <source>
        <dbReference type="SAM" id="MobiDB-lite"/>
    </source>
</evidence>
<keyword evidence="2" id="KW-0238">DNA-binding</keyword>
<dbReference type="Gene3D" id="1.10.10.60">
    <property type="entry name" value="Homeodomain-like"/>
    <property type="match status" value="1"/>
</dbReference>
<dbReference type="PANTHER" id="PTHR19303:SF74">
    <property type="entry name" value="POGO TRANSPOSABLE ELEMENT WITH KRAB DOMAIN"/>
    <property type="match status" value="1"/>
</dbReference>
<comment type="subcellular location">
    <subcellularLocation>
        <location evidence="1">Nucleus</location>
    </subcellularLocation>
</comment>
<dbReference type="InterPro" id="IPR004875">
    <property type="entry name" value="DDE_SF_endonuclease_dom"/>
</dbReference>
<organism evidence="6 7">
    <name type="scientific">Rhamnusium bicolor</name>
    <dbReference type="NCBI Taxonomy" id="1586634"/>
    <lineage>
        <taxon>Eukaryota</taxon>
        <taxon>Metazoa</taxon>
        <taxon>Ecdysozoa</taxon>
        <taxon>Arthropoda</taxon>
        <taxon>Hexapoda</taxon>
        <taxon>Insecta</taxon>
        <taxon>Pterygota</taxon>
        <taxon>Neoptera</taxon>
        <taxon>Endopterygota</taxon>
        <taxon>Coleoptera</taxon>
        <taxon>Polyphaga</taxon>
        <taxon>Cucujiformia</taxon>
        <taxon>Chrysomeloidea</taxon>
        <taxon>Cerambycidae</taxon>
        <taxon>Lepturinae</taxon>
        <taxon>Rhagiini</taxon>
        <taxon>Rhamnusium</taxon>
    </lineage>
</organism>
<feature type="region of interest" description="Disordered" evidence="4">
    <location>
        <begin position="410"/>
        <end position="438"/>
    </location>
</feature>
<proteinExistence type="predicted"/>
<dbReference type="InterPro" id="IPR050863">
    <property type="entry name" value="CenT-Element_Derived"/>
</dbReference>
<dbReference type="PANTHER" id="PTHR19303">
    <property type="entry name" value="TRANSPOSON"/>
    <property type="match status" value="1"/>
</dbReference>
<reference evidence="6" key="1">
    <citation type="journal article" date="2023" name="Insect Mol. Biol.">
        <title>Genome sequencing provides insights into the evolution of gene families encoding plant cell wall-degrading enzymes in longhorned beetles.</title>
        <authorList>
            <person name="Shin N.R."/>
            <person name="Okamura Y."/>
            <person name="Kirsch R."/>
            <person name="Pauchet Y."/>
        </authorList>
    </citation>
    <scope>NUCLEOTIDE SEQUENCE</scope>
    <source>
        <strain evidence="6">RBIC_L_NR</strain>
    </source>
</reference>
<gene>
    <name evidence="6" type="ORF">NQ314_014029</name>
</gene>